<evidence type="ECO:0000313" key="2">
    <source>
        <dbReference type="EMBL" id="KAJ1106446.1"/>
    </source>
</evidence>
<comment type="caution">
    <text evidence="2">The sequence shown here is derived from an EMBL/GenBank/DDBJ whole genome shotgun (WGS) entry which is preliminary data.</text>
</comment>
<feature type="region of interest" description="Disordered" evidence="1">
    <location>
        <begin position="29"/>
        <end position="56"/>
    </location>
</feature>
<evidence type="ECO:0000313" key="3">
    <source>
        <dbReference type="Proteomes" id="UP001066276"/>
    </source>
</evidence>
<keyword evidence="3" id="KW-1185">Reference proteome</keyword>
<dbReference type="AlphaFoldDB" id="A0AAV7MRS1"/>
<evidence type="ECO:0000256" key="1">
    <source>
        <dbReference type="SAM" id="MobiDB-lite"/>
    </source>
</evidence>
<name>A0AAV7MRS1_PLEWA</name>
<sequence length="192" mass="20734">MYLPVLLDHVQSPPCASSVMTRLRTAVASCRPSPPPFGSRSARTRPHRRSCTTPQHHSAGSLLALVIAPKGSHQPPTFCCTALGPSHLRHTSSLPPGLHPVSNRTASAIRFQGRKCLPVVPGASDPTCVTSPFRSSAPTPLLSVDPVAASNLKAVGPPDARRVYLPLYAFLQPDTVLPHTQFLHSRLRWHCR</sequence>
<proteinExistence type="predicted"/>
<gene>
    <name evidence="2" type="ORF">NDU88_003847</name>
</gene>
<dbReference type="EMBL" id="JANPWB010000013">
    <property type="protein sequence ID" value="KAJ1106446.1"/>
    <property type="molecule type" value="Genomic_DNA"/>
</dbReference>
<organism evidence="2 3">
    <name type="scientific">Pleurodeles waltl</name>
    <name type="common">Iberian ribbed newt</name>
    <dbReference type="NCBI Taxonomy" id="8319"/>
    <lineage>
        <taxon>Eukaryota</taxon>
        <taxon>Metazoa</taxon>
        <taxon>Chordata</taxon>
        <taxon>Craniata</taxon>
        <taxon>Vertebrata</taxon>
        <taxon>Euteleostomi</taxon>
        <taxon>Amphibia</taxon>
        <taxon>Batrachia</taxon>
        <taxon>Caudata</taxon>
        <taxon>Salamandroidea</taxon>
        <taxon>Salamandridae</taxon>
        <taxon>Pleurodelinae</taxon>
        <taxon>Pleurodeles</taxon>
    </lineage>
</organism>
<protein>
    <submittedName>
        <fullName evidence="2">Uncharacterized protein</fullName>
    </submittedName>
</protein>
<dbReference type="Proteomes" id="UP001066276">
    <property type="component" value="Chromosome 9"/>
</dbReference>
<accession>A0AAV7MRS1</accession>
<reference evidence="2" key="1">
    <citation type="journal article" date="2022" name="bioRxiv">
        <title>Sequencing and chromosome-scale assembly of the giantPleurodeles waltlgenome.</title>
        <authorList>
            <person name="Brown T."/>
            <person name="Elewa A."/>
            <person name="Iarovenko S."/>
            <person name="Subramanian E."/>
            <person name="Araus A.J."/>
            <person name="Petzold A."/>
            <person name="Susuki M."/>
            <person name="Suzuki K.-i.T."/>
            <person name="Hayashi T."/>
            <person name="Toyoda A."/>
            <person name="Oliveira C."/>
            <person name="Osipova E."/>
            <person name="Leigh N.D."/>
            <person name="Simon A."/>
            <person name="Yun M.H."/>
        </authorList>
    </citation>
    <scope>NUCLEOTIDE SEQUENCE</scope>
    <source>
        <strain evidence="2">20211129_DDA</strain>
        <tissue evidence="2">Liver</tissue>
    </source>
</reference>